<dbReference type="GO" id="GO:0043189">
    <property type="term" value="C:H4/H2A histone acetyltransferase complex"/>
    <property type="evidence" value="ECO:0007669"/>
    <property type="project" value="InterPro"/>
</dbReference>
<accession>D2V3U4</accession>
<reference evidence="1 2" key="1">
    <citation type="journal article" date="2010" name="Cell">
        <title>The genome of Naegleria gruberi illuminates early eukaryotic versatility.</title>
        <authorList>
            <person name="Fritz-Laylin L.K."/>
            <person name="Prochnik S.E."/>
            <person name="Ginger M.L."/>
            <person name="Dacks J.B."/>
            <person name="Carpenter M.L."/>
            <person name="Field M.C."/>
            <person name="Kuo A."/>
            <person name="Paredez A."/>
            <person name="Chapman J."/>
            <person name="Pham J."/>
            <person name="Shu S."/>
            <person name="Neupane R."/>
            <person name="Cipriano M."/>
            <person name="Mancuso J."/>
            <person name="Tu H."/>
            <person name="Salamov A."/>
            <person name="Lindquist E."/>
            <person name="Shapiro H."/>
            <person name="Lucas S."/>
            <person name="Grigoriev I.V."/>
            <person name="Cande W.Z."/>
            <person name="Fulton C."/>
            <person name="Rokhsar D.S."/>
            <person name="Dawson S.C."/>
        </authorList>
    </citation>
    <scope>NUCLEOTIDE SEQUENCE [LARGE SCALE GENOMIC DNA]</scope>
    <source>
        <strain evidence="1 2">NEG-M</strain>
    </source>
</reference>
<dbReference type="Pfam" id="PF07904">
    <property type="entry name" value="Eaf7"/>
    <property type="match status" value="1"/>
</dbReference>
<dbReference type="Proteomes" id="UP000006671">
    <property type="component" value="Unassembled WGS sequence"/>
</dbReference>
<organism evidence="2">
    <name type="scientific">Naegleria gruberi</name>
    <name type="common">Amoeba</name>
    <dbReference type="NCBI Taxonomy" id="5762"/>
    <lineage>
        <taxon>Eukaryota</taxon>
        <taxon>Discoba</taxon>
        <taxon>Heterolobosea</taxon>
        <taxon>Tetramitia</taxon>
        <taxon>Eutetramitia</taxon>
        <taxon>Vahlkampfiidae</taxon>
        <taxon>Naegleria</taxon>
    </lineage>
</organism>
<dbReference type="EMBL" id="GG738851">
    <property type="protein sequence ID" value="EFC48255.1"/>
    <property type="molecule type" value="Genomic_DNA"/>
</dbReference>
<dbReference type="InterPro" id="IPR012423">
    <property type="entry name" value="Eaf7/MRGBP"/>
</dbReference>
<name>D2V3U4_NAEGR</name>
<gene>
    <name evidence="1" type="ORF">NAEGRDRAFT_63491</name>
</gene>
<keyword evidence="2" id="KW-1185">Reference proteome</keyword>
<sequence length="125" mass="14110">MATIEASSSSTSEQQQKFDLQSDIILFDCMSSVVPISHYKAFSMLNMHVVLKQEANVTLPIDDIERRVGTFYDLKVLGEAKDVPPIIQSRKIEYFKLPADIIGQFEAKEEGTSGKAEKQKKKKKK</sequence>
<dbReference type="VEuPathDB" id="AmoebaDB:NAEGRDRAFT_63491"/>
<dbReference type="OrthoDB" id="10357818at2759"/>
<dbReference type="AlphaFoldDB" id="D2V3U4"/>
<proteinExistence type="predicted"/>
<protein>
    <submittedName>
        <fullName evidence="1">Predicted protein</fullName>
    </submittedName>
</protein>
<evidence type="ECO:0000313" key="1">
    <source>
        <dbReference type="EMBL" id="EFC48255.1"/>
    </source>
</evidence>
<dbReference type="GeneID" id="8848347"/>
<dbReference type="KEGG" id="ngr:NAEGRDRAFT_63491"/>
<dbReference type="OMA" id="LETHRHC"/>
<dbReference type="RefSeq" id="XP_002680999.1">
    <property type="nucleotide sequence ID" value="XM_002680953.1"/>
</dbReference>
<dbReference type="GO" id="GO:0006355">
    <property type="term" value="P:regulation of DNA-templated transcription"/>
    <property type="evidence" value="ECO:0007669"/>
    <property type="project" value="InterPro"/>
</dbReference>
<dbReference type="InParanoid" id="D2V3U4"/>
<evidence type="ECO:0000313" key="2">
    <source>
        <dbReference type="Proteomes" id="UP000006671"/>
    </source>
</evidence>
<dbReference type="GO" id="GO:0005634">
    <property type="term" value="C:nucleus"/>
    <property type="evidence" value="ECO:0007669"/>
    <property type="project" value="InterPro"/>
</dbReference>